<dbReference type="Proteomes" id="UP000604898">
    <property type="component" value="Unassembled WGS sequence"/>
</dbReference>
<sequence length="268" mass="30041">MTRLRVLSVFLLFIGLPASAETDYSHYAFSNYLGSGIYRTAGQNATVVNIPLSFDLQRSEEESLVLRTPVSMGFFNFTWSDLPDGEFPSSVGTLSVTPGLEYRVKTADNHEFQTYADLGFGTNFTNGNDVIIYSAGMSSLLSFDFGDSEPLWVNRIFFAGYNTLDDEVSETYSAVQSGIDIGTNYFFQMGGVEVEPRFFVAGYWYFDRLKFTTPFEEDVLVASSLEVGLTLAFSKPIGWDLINIERFGLSYRGGDGVEVWRLIFEFPI</sequence>
<keyword evidence="1" id="KW-0732">Signal</keyword>
<accession>A0ABS1SX99</accession>
<proteinExistence type="predicted"/>
<feature type="signal peptide" evidence="1">
    <location>
        <begin position="1"/>
        <end position="20"/>
    </location>
</feature>
<dbReference type="EMBL" id="JAESVD010000004">
    <property type="protein sequence ID" value="MBL4913182.1"/>
    <property type="molecule type" value="Genomic_DNA"/>
</dbReference>
<evidence type="ECO:0000313" key="2">
    <source>
        <dbReference type="EMBL" id="MBL4913182.1"/>
    </source>
</evidence>
<dbReference type="RefSeq" id="WP_202721457.1">
    <property type="nucleotide sequence ID" value="NZ_BPEX01000003.1"/>
</dbReference>
<organism evidence="2 3">
    <name type="scientific">Shewanella schlegeliana</name>
    <dbReference type="NCBI Taxonomy" id="190308"/>
    <lineage>
        <taxon>Bacteria</taxon>
        <taxon>Pseudomonadati</taxon>
        <taxon>Pseudomonadota</taxon>
        <taxon>Gammaproteobacteria</taxon>
        <taxon>Alteromonadales</taxon>
        <taxon>Shewanellaceae</taxon>
        <taxon>Shewanella</taxon>
    </lineage>
</organism>
<reference evidence="2 3" key="1">
    <citation type="submission" date="2021-01" db="EMBL/GenBank/DDBJ databases">
        <title>Genome sequence of Shewanella schlegeliana JCM 11561.</title>
        <authorList>
            <person name="Zhang H."/>
            <person name="Li C."/>
        </authorList>
    </citation>
    <scope>NUCLEOTIDE SEQUENCE [LARGE SCALE GENOMIC DNA]</scope>
    <source>
        <strain evidence="2 3">JCM 11561</strain>
    </source>
</reference>
<gene>
    <name evidence="2" type="ORF">JMA39_08510</name>
</gene>
<protein>
    <recommendedName>
        <fullName evidence="4">Transporter</fullName>
    </recommendedName>
</protein>
<comment type="caution">
    <text evidence="2">The sequence shown here is derived from an EMBL/GenBank/DDBJ whole genome shotgun (WGS) entry which is preliminary data.</text>
</comment>
<evidence type="ECO:0000256" key="1">
    <source>
        <dbReference type="SAM" id="SignalP"/>
    </source>
</evidence>
<evidence type="ECO:0008006" key="4">
    <source>
        <dbReference type="Google" id="ProtNLM"/>
    </source>
</evidence>
<name>A0ABS1SX99_9GAMM</name>
<keyword evidence="3" id="KW-1185">Reference proteome</keyword>
<feature type="chain" id="PRO_5045837802" description="Transporter" evidence="1">
    <location>
        <begin position="21"/>
        <end position="268"/>
    </location>
</feature>
<evidence type="ECO:0000313" key="3">
    <source>
        <dbReference type="Proteomes" id="UP000604898"/>
    </source>
</evidence>